<dbReference type="PANTHER" id="PTHR31157:SF1">
    <property type="entry name" value="SCP DOMAIN-CONTAINING PROTEIN"/>
    <property type="match status" value="1"/>
</dbReference>
<feature type="domain" description="LysM" evidence="2">
    <location>
        <begin position="33"/>
        <end position="77"/>
    </location>
</feature>
<dbReference type="InterPro" id="IPR018392">
    <property type="entry name" value="LysM"/>
</dbReference>
<dbReference type="InterPro" id="IPR035940">
    <property type="entry name" value="CAP_sf"/>
</dbReference>
<name>A0ABT3WZ01_9BACL</name>
<dbReference type="CDD" id="cd05379">
    <property type="entry name" value="CAP_bacterial"/>
    <property type="match status" value="1"/>
</dbReference>
<feature type="signal peptide" evidence="1">
    <location>
        <begin position="1"/>
        <end position="29"/>
    </location>
</feature>
<dbReference type="Pfam" id="PF01476">
    <property type="entry name" value="LysM"/>
    <property type="match status" value="1"/>
</dbReference>
<dbReference type="EMBL" id="JAPMLT010000003">
    <property type="protein sequence ID" value="MCX7569893.1"/>
    <property type="molecule type" value="Genomic_DNA"/>
</dbReference>
<dbReference type="PANTHER" id="PTHR31157">
    <property type="entry name" value="SCP DOMAIN-CONTAINING PROTEIN"/>
    <property type="match status" value="1"/>
</dbReference>
<dbReference type="SMART" id="SM00257">
    <property type="entry name" value="LysM"/>
    <property type="match status" value="1"/>
</dbReference>
<gene>
    <name evidence="3" type="ORF">OS242_07940</name>
</gene>
<dbReference type="Gene3D" id="3.10.350.10">
    <property type="entry name" value="LysM domain"/>
    <property type="match status" value="1"/>
</dbReference>
<protein>
    <submittedName>
        <fullName evidence="3">CAP domain-containing protein</fullName>
    </submittedName>
</protein>
<evidence type="ECO:0000313" key="4">
    <source>
        <dbReference type="Proteomes" id="UP001208017"/>
    </source>
</evidence>
<sequence>MKKWITGCLTSLVLGASLLLPSFATPAHAESSTVYTVQRGDSVWKIAVRYHVGVAEIATANHLKNPNLIYPGQKLVIPLLDPKVDEFQNRVVQLTNAERAKHGLRPLKLNWELQRVARIKSEDMRNKNYFDHTSPTFGSPFAMMKNFGIQYSTAGENIAAGQTTPEAVVKSWMNSPGHRANILKAEYTQIGCGVAFGGSYRYYWTQQFIRP</sequence>
<comment type="caution">
    <text evidence="3">The sequence shown here is derived from an EMBL/GenBank/DDBJ whole genome shotgun (WGS) entry which is preliminary data.</text>
</comment>
<proteinExistence type="predicted"/>
<dbReference type="Pfam" id="PF00188">
    <property type="entry name" value="CAP"/>
    <property type="match status" value="1"/>
</dbReference>
<dbReference type="PROSITE" id="PS51782">
    <property type="entry name" value="LYSM"/>
    <property type="match status" value="1"/>
</dbReference>
<feature type="chain" id="PRO_5045327842" evidence="1">
    <location>
        <begin position="30"/>
        <end position="211"/>
    </location>
</feature>
<dbReference type="NCBIfam" id="TIGR02909">
    <property type="entry name" value="spore_YkwD"/>
    <property type="match status" value="1"/>
</dbReference>
<dbReference type="RefSeq" id="WP_267151143.1">
    <property type="nucleotide sequence ID" value="NZ_JAPMLT010000003.1"/>
</dbReference>
<dbReference type="InterPro" id="IPR036779">
    <property type="entry name" value="LysM_dom_sf"/>
</dbReference>
<dbReference type="Proteomes" id="UP001208017">
    <property type="component" value="Unassembled WGS sequence"/>
</dbReference>
<dbReference type="InterPro" id="IPR014258">
    <property type="entry name" value="CAP_domain_YkwD-like"/>
</dbReference>
<dbReference type="Gene3D" id="3.40.33.10">
    <property type="entry name" value="CAP"/>
    <property type="match status" value="1"/>
</dbReference>
<dbReference type="SUPFAM" id="SSF55797">
    <property type="entry name" value="PR-1-like"/>
    <property type="match status" value="1"/>
</dbReference>
<evidence type="ECO:0000313" key="3">
    <source>
        <dbReference type="EMBL" id="MCX7569893.1"/>
    </source>
</evidence>
<dbReference type="InterPro" id="IPR014044">
    <property type="entry name" value="CAP_dom"/>
</dbReference>
<dbReference type="CDD" id="cd00118">
    <property type="entry name" value="LysM"/>
    <property type="match status" value="1"/>
</dbReference>
<accession>A0ABT3WZ01</accession>
<keyword evidence="4" id="KW-1185">Reference proteome</keyword>
<evidence type="ECO:0000259" key="2">
    <source>
        <dbReference type="PROSITE" id="PS51782"/>
    </source>
</evidence>
<organism evidence="3 4">
    <name type="scientific">Tumebacillus lacus</name>
    <dbReference type="NCBI Taxonomy" id="2995335"/>
    <lineage>
        <taxon>Bacteria</taxon>
        <taxon>Bacillati</taxon>
        <taxon>Bacillota</taxon>
        <taxon>Bacilli</taxon>
        <taxon>Bacillales</taxon>
        <taxon>Alicyclobacillaceae</taxon>
        <taxon>Tumebacillus</taxon>
    </lineage>
</organism>
<evidence type="ECO:0000256" key="1">
    <source>
        <dbReference type="SAM" id="SignalP"/>
    </source>
</evidence>
<dbReference type="SUPFAM" id="SSF54106">
    <property type="entry name" value="LysM domain"/>
    <property type="match status" value="1"/>
</dbReference>
<keyword evidence="1" id="KW-0732">Signal</keyword>
<reference evidence="3 4" key="1">
    <citation type="submission" date="2022-11" db="EMBL/GenBank/DDBJ databases">
        <title>Study of microbial diversity in lake waters.</title>
        <authorList>
            <person name="Zhang J."/>
        </authorList>
    </citation>
    <scope>NUCLEOTIDE SEQUENCE [LARGE SCALE GENOMIC DNA]</scope>
    <source>
        <strain evidence="3 4">DT12</strain>
    </source>
</reference>